<dbReference type="Proteomes" id="UP000434209">
    <property type="component" value="Chromosome 3"/>
</dbReference>
<evidence type="ECO:0000256" key="1">
    <source>
        <dbReference type="SAM" id="MobiDB-lite"/>
    </source>
</evidence>
<protein>
    <submittedName>
        <fullName evidence="2">Microviridin/marinostatin family tricyclic proteinase inhibitor</fullName>
    </submittedName>
</protein>
<reference evidence="2 3" key="1">
    <citation type="submission" date="2019-12" db="EMBL/GenBank/DDBJ databases">
        <title>Paraburkholderia acidiphila 7Q-K02 sp. nov and Paraburkholderia acidisoli DHF22 sp. nov., two strains isolated from forest soil.</title>
        <authorList>
            <person name="Gao Z."/>
            <person name="Qiu L."/>
        </authorList>
    </citation>
    <scope>NUCLEOTIDE SEQUENCE [LARGE SCALE GENOMIC DNA]</scope>
    <source>
        <strain evidence="2 3">7Q-K02</strain>
    </source>
</reference>
<name>A0A7Z2JCB3_9BURK</name>
<evidence type="ECO:0000313" key="2">
    <source>
        <dbReference type="EMBL" id="QGZ58718.1"/>
    </source>
</evidence>
<proteinExistence type="predicted"/>
<dbReference type="Pfam" id="PF12559">
    <property type="entry name" value="Inhibitor_I10"/>
    <property type="match status" value="1"/>
</dbReference>
<gene>
    <name evidence="2" type="ORF">FAZ97_27485</name>
</gene>
<dbReference type="RefSeq" id="WP_158761792.1">
    <property type="nucleotide sequence ID" value="NZ_CP046911.1"/>
</dbReference>
<dbReference type="InterPro" id="IPR022217">
    <property type="entry name" value="Prot_inh_I10_marinostatin"/>
</dbReference>
<dbReference type="EMBL" id="CP046911">
    <property type="protein sequence ID" value="QGZ58718.1"/>
    <property type="molecule type" value="Genomic_DNA"/>
</dbReference>
<dbReference type="KEGG" id="pacp:FAZ97_27485"/>
<dbReference type="OrthoDB" id="470372at2"/>
<organism evidence="2 3">
    <name type="scientific">Paraburkholderia acidiphila</name>
    <dbReference type="NCBI Taxonomy" id="2571747"/>
    <lineage>
        <taxon>Bacteria</taxon>
        <taxon>Pseudomonadati</taxon>
        <taxon>Pseudomonadota</taxon>
        <taxon>Betaproteobacteria</taxon>
        <taxon>Burkholderiales</taxon>
        <taxon>Burkholderiaceae</taxon>
        <taxon>Paraburkholderia</taxon>
    </lineage>
</organism>
<keyword evidence="3" id="KW-1185">Reference proteome</keyword>
<sequence length="96" mass="10211">MSNLKIETQEPVPFFSHFLEGQFSRDLTGAQMQAIRGGAVVTMAAPSDQEGVPVGELPDILGMLRHMGWPMGQLPGTPASPVTTMAYPSDGENAPL</sequence>
<evidence type="ECO:0000313" key="3">
    <source>
        <dbReference type="Proteomes" id="UP000434209"/>
    </source>
</evidence>
<feature type="region of interest" description="Disordered" evidence="1">
    <location>
        <begin position="72"/>
        <end position="96"/>
    </location>
</feature>
<dbReference type="NCBIfam" id="NF033738">
    <property type="entry name" value="microvirid_RiPP"/>
    <property type="match status" value="1"/>
</dbReference>
<accession>A0A7Z2JCB3</accession>
<dbReference type="AlphaFoldDB" id="A0A7Z2JCB3"/>